<dbReference type="PROSITE" id="PS01057">
    <property type="entry name" value="SAICAR_SYNTHETASE_1"/>
    <property type="match status" value="1"/>
</dbReference>
<evidence type="ECO:0000256" key="7">
    <source>
        <dbReference type="ARBA" id="ARBA00022755"/>
    </source>
</evidence>
<accession>C2XNK9</accession>
<dbReference type="EC" id="6.3.2.6" evidence="3 11"/>
<dbReference type="InterPro" id="IPR050089">
    <property type="entry name" value="SAICAR_synthetase"/>
</dbReference>
<dbReference type="InterPro" id="IPR018236">
    <property type="entry name" value="SAICAR_synthetase_CS"/>
</dbReference>
<evidence type="ECO:0000256" key="9">
    <source>
        <dbReference type="ARBA" id="ARBA00030409"/>
    </source>
</evidence>
<dbReference type="CDD" id="cd01415">
    <property type="entry name" value="SAICAR_synt_PurC"/>
    <property type="match status" value="1"/>
</dbReference>
<keyword evidence="7 11" id="KW-0658">Purine biosynthesis</keyword>
<keyword evidence="8 11" id="KW-0067">ATP-binding</keyword>
<dbReference type="GO" id="GO:0005524">
    <property type="term" value="F:ATP binding"/>
    <property type="evidence" value="ECO:0007669"/>
    <property type="project" value="UniProtKB-KW"/>
</dbReference>
<evidence type="ECO:0000256" key="1">
    <source>
        <dbReference type="ARBA" id="ARBA00004672"/>
    </source>
</evidence>
<evidence type="ECO:0000256" key="6">
    <source>
        <dbReference type="ARBA" id="ARBA00022741"/>
    </source>
</evidence>
<evidence type="ECO:0000256" key="2">
    <source>
        <dbReference type="ARBA" id="ARBA00010190"/>
    </source>
</evidence>
<dbReference type="InterPro" id="IPR033934">
    <property type="entry name" value="SAICAR_synt_PurC"/>
</dbReference>
<dbReference type="Proteomes" id="UP000001753">
    <property type="component" value="Chromosome"/>
</dbReference>
<dbReference type="HOGENOM" id="CLU_061495_2_0_9"/>
<name>C2XNK9_BACMY</name>
<evidence type="ECO:0000313" key="13">
    <source>
        <dbReference type="EMBL" id="EEL72723.1"/>
    </source>
</evidence>
<dbReference type="GO" id="GO:0009236">
    <property type="term" value="P:cobalamin biosynthetic process"/>
    <property type="evidence" value="ECO:0007669"/>
    <property type="project" value="InterPro"/>
</dbReference>
<gene>
    <name evidence="11" type="primary">purC</name>
    <name evidence="13" type="ORF">bcere0026_2520</name>
</gene>
<dbReference type="PANTHER" id="PTHR43599">
    <property type="entry name" value="MULTIFUNCTIONAL PROTEIN ADE2"/>
    <property type="match status" value="1"/>
</dbReference>
<dbReference type="Pfam" id="PF01259">
    <property type="entry name" value="SAICAR_synt"/>
    <property type="match status" value="1"/>
</dbReference>
<dbReference type="FunFam" id="3.30.470.20:FF:000006">
    <property type="entry name" value="Phosphoribosylaminoimidazole-succinocarboxamide synthase"/>
    <property type="match status" value="1"/>
</dbReference>
<evidence type="ECO:0000256" key="11">
    <source>
        <dbReference type="HAMAP-Rule" id="MF_00137"/>
    </source>
</evidence>
<dbReference type="InterPro" id="IPR028923">
    <property type="entry name" value="SAICAR_synt/ADE2_N"/>
</dbReference>
<dbReference type="NCBIfam" id="TIGR00081">
    <property type="entry name" value="purC"/>
    <property type="match status" value="1"/>
</dbReference>
<dbReference type="GO" id="GO:0006189">
    <property type="term" value="P:'de novo' IMP biosynthetic process"/>
    <property type="evidence" value="ECO:0007669"/>
    <property type="project" value="UniProtKB-UniRule"/>
</dbReference>
<dbReference type="EMBL" id="ACMP01000010">
    <property type="protein sequence ID" value="EEL72723.1"/>
    <property type="molecule type" value="Genomic_DNA"/>
</dbReference>
<proteinExistence type="inferred from homology"/>
<comment type="caution">
    <text evidence="13">The sequence shown here is derived from an EMBL/GenBank/DDBJ whole genome shotgun (WGS) entry which is preliminary data.</text>
</comment>
<protein>
    <recommendedName>
        <fullName evidence="4 11">Phosphoribosylaminoimidazole-succinocarboxamide synthase</fullName>
        <ecNumber evidence="3 11">6.3.2.6</ecNumber>
    </recommendedName>
    <alternativeName>
        <fullName evidence="9 11">SAICAR synthetase</fullName>
    </alternativeName>
</protein>
<organism evidence="13">
    <name type="scientific">Bacillus mycoides</name>
    <dbReference type="NCBI Taxonomy" id="1405"/>
    <lineage>
        <taxon>Bacteria</taxon>
        <taxon>Bacillati</taxon>
        <taxon>Bacillota</taxon>
        <taxon>Bacilli</taxon>
        <taxon>Bacillales</taxon>
        <taxon>Bacillaceae</taxon>
        <taxon>Bacillus</taxon>
        <taxon>Bacillus cereus group</taxon>
    </lineage>
</organism>
<comment type="catalytic activity">
    <reaction evidence="10 11">
        <text>5-amino-1-(5-phospho-D-ribosyl)imidazole-4-carboxylate + L-aspartate + ATP = (2S)-2-[5-amino-1-(5-phospho-beta-D-ribosyl)imidazole-4-carboxamido]succinate + ADP + phosphate + 2 H(+)</text>
        <dbReference type="Rhea" id="RHEA:22628"/>
        <dbReference type="ChEBI" id="CHEBI:15378"/>
        <dbReference type="ChEBI" id="CHEBI:29991"/>
        <dbReference type="ChEBI" id="CHEBI:30616"/>
        <dbReference type="ChEBI" id="CHEBI:43474"/>
        <dbReference type="ChEBI" id="CHEBI:58443"/>
        <dbReference type="ChEBI" id="CHEBI:77657"/>
        <dbReference type="ChEBI" id="CHEBI:456216"/>
        <dbReference type="EC" id="6.3.2.6"/>
    </reaction>
</comment>
<evidence type="ECO:0000256" key="8">
    <source>
        <dbReference type="ARBA" id="ARBA00022840"/>
    </source>
</evidence>
<dbReference type="AlphaFoldDB" id="C2XNK9"/>
<evidence type="ECO:0000259" key="12">
    <source>
        <dbReference type="Pfam" id="PF01259"/>
    </source>
</evidence>
<dbReference type="SUPFAM" id="SSF56104">
    <property type="entry name" value="SAICAR synthase-like"/>
    <property type="match status" value="1"/>
</dbReference>
<evidence type="ECO:0000256" key="5">
    <source>
        <dbReference type="ARBA" id="ARBA00022598"/>
    </source>
</evidence>
<dbReference type="FunFam" id="3.30.200.20:FF:000189">
    <property type="entry name" value="Phosphoribosylaminoimidazole-succinocarboxamide synthase"/>
    <property type="match status" value="1"/>
</dbReference>
<keyword evidence="5 11" id="KW-0436">Ligase</keyword>
<dbReference type="Gene3D" id="3.30.470.20">
    <property type="entry name" value="ATP-grasp fold, B domain"/>
    <property type="match status" value="1"/>
</dbReference>
<evidence type="ECO:0000256" key="10">
    <source>
        <dbReference type="ARBA" id="ARBA00048475"/>
    </source>
</evidence>
<dbReference type="HAMAP" id="MF_00137">
    <property type="entry name" value="SAICAR_synth"/>
    <property type="match status" value="1"/>
</dbReference>
<dbReference type="UniPathway" id="UPA00074">
    <property type="reaction ID" value="UER00131"/>
</dbReference>
<sequence>MPFFIKTLFTFFKLQGACEMQKLELLYEGKAKRIYRTEAADMVWVEYKDSATAFNGEKKATITGKGRLNNEITTLLFRKLQEVGIKTHFVEKLSDTEQLVKKVSIIPLEVVTRNVIAGSLSKRLGMEEGTALTTPIVEFYYKDDDLGDPLVTEDHIRLLNVATPEQVSVLRDAALQINQVMIEHFASCRVRLVDFKLEFGVTEEGEIILADEISPDTCRLWDETSNEKFDKDVFRRDLGNLTEAYEEILKRLGGASHV</sequence>
<comment type="similarity">
    <text evidence="2 11">Belongs to the SAICAR synthetase family.</text>
</comment>
<reference evidence="13" key="1">
    <citation type="journal article" date="2012" name="Genome Res.">
        <title>Genomic characterization of the Bacillus cereus sensu lato species: Backdrop to the evolution of Bacillus anthracis.</title>
        <authorList>
            <person name="Zwick M.E."/>
            <person name="Joseph S.J."/>
            <person name="Didelot X."/>
            <person name="Chen P.E."/>
            <person name="Bishop-Lilly K.A."/>
            <person name="Stewart A.C."/>
            <person name="Willner K."/>
            <person name="Nolan N."/>
            <person name="Lentz S."/>
            <person name="Thomason M.K."/>
            <person name="Sozhamannan S."/>
            <person name="Mateczun A.J."/>
            <person name="Du L."/>
            <person name="Read T.D."/>
        </authorList>
    </citation>
    <scope>NUCLEOTIDE SEQUENCE [LARGE SCALE GENOMIC DNA]</scope>
    <source>
        <strain evidence="13">AH603</strain>
    </source>
</reference>
<feature type="domain" description="SAICAR synthetase/ADE2 N-terminal" evidence="12">
    <location>
        <begin position="25"/>
        <end position="251"/>
    </location>
</feature>
<evidence type="ECO:0000256" key="3">
    <source>
        <dbReference type="ARBA" id="ARBA00012217"/>
    </source>
</evidence>
<evidence type="ECO:0000256" key="4">
    <source>
        <dbReference type="ARBA" id="ARBA00016460"/>
    </source>
</evidence>
<dbReference type="InterPro" id="IPR001636">
    <property type="entry name" value="SAICAR_synth"/>
</dbReference>
<comment type="pathway">
    <text evidence="1 11">Purine metabolism; IMP biosynthesis via de novo pathway; 5-amino-1-(5-phospho-D-ribosyl)imidazole-4-carboxamide from 5-amino-1-(5-phospho-D-ribosyl)imidazole-4-carboxylate: step 1/2.</text>
</comment>
<keyword evidence="6 11" id="KW-0547">Nucleotide-binding</keyword>
<dbReference type="PROSITE" id="PS01058">
    <property type="entry name" value="SAICAR_SYNTHETASE_2"/>
    <property type="match status" value="1"/>
</dbReference>
<dbReference type="GO" id="GO:0004639">
    <property type="term" value="F:phosphoribosylaminoimidazolesuccinocarboxamide synthase activity"/>
    <property type="evidence" value="ECO:0007669"/>
    <property type="project" value="UniProtKB-UniRule"/>
</dbReference>
<dbReference type="Gene3D" id="3.30.200.20">
    <property type="entry name" value="Phosphorylase Kinase, domain 1"/>
    <property type="match status" value="1"/>
</dbReference>
<dbReference type="PANTHER" id="PTHR43599:SF3">
    <property type="entry name" value="SI:DKEY-6E2.2"/>
    <property type="match status" value="1"/>
</dbReference>